<dbReference type="AlphaFoldDB" id="A0AAN9KVW4"/>
<keyword evidence="2" id="KW-1185">Reference proteome</keyword>
<gene>
    <name evidence="1" type="ORF">VNO77_26728</name>
</gene>
<protein>
    <submittedName>
        <fullName evidence="1">Uncharacterized protein</fullName>
    </submittedName>
</protein>
<reference evidence="1 2" key="1">
    <citation type="submission" date="2024-01" db="EMBL/GenBank/DDBJ databases">
        <title>The genomes of 5 underutilized Papilionoideae crops provide insights into root nodulation and disease resistanc.</title>
        <authorList>
            <person name="Jiang F."/>
        </authorList>
    </citation>
    <scope>NUCLEOTIDE SEQUENCE [LARGE SCALE GENOMIC DNA]</scope>
    <source>
        <strain evidence="1">LVBAO_FW01</strain>
        <tissue evidence="1">Leaves</tissue>
    </source>
</reference>
<dbReference type="EMBL" id="JAYMYQ010000006">
    <property type="protein sequence ID" value="KAK7323263.1"/>
    <property type="molecule type" value="Genomic_DNA"/>
</dbReference>
<proteinExistence type="predicted"/>
<name>A0AAN9KVW4_CANGL</name>
<evidence type="ECO:0000313" key="2">
    <source>
        <dbReference type="Proteomes" id="UP001367508"/>
    </source>
</evidence>
<evidence type="ECO:0000313" key="1">
    <source>
        <dbReference type="EMBL" id="KAK7323263.1"/>
    </source>
</evidence>
<comment type="caution">
    <text evidence="1">The sequence shown here is derived from an EMBL/GenBank/DDBJ whole genome shotgun (WGS) entry which is preliminary data.</text>
</comment>
<dbReference type="Proteomes" id="UP001367508">
    <property type="component" value="Unassembled WGS sequence"/>
</dbReference>
<accession>A0AAN9KVW4</accession>
<sequence>MRAFSCFTLVYNLARLWSPQVEHNLLTKPQPKAQGLVIMQLLACGISSTRGKDEQNRWQSALGHSTKYIEVHEQKNHFVALTLLDVSGVSLLLSLPTNSLFPGFVSVATSIVHHILEDPHIFQKVIQSEIKHSLVVAPNKHLKWKGHLYFRLLK</sequence>
<organism evidence="1 2">
    <name type="scientific">Canavalia gladiata</name>
    <name type="common">Sword bean</name>
    <name type="synonym">Dolichos gladiatus</name>
    <dbReference type="NCBI Taxonomy" id="3824"/>
    <lineage>
        <taxon>Eukaryota</taxon>
        <taxon>Viridiplantae</taxon>
        <taxon>Streptophyta</taxon>
        <taxon>Embryophyta</taxon>
        <taxon>Tracheophyta</taxon>
        <taxon>Spermatophyta</taxon>
        <taxon>Magnoliopsida</taxon>
        <taxon>eudicotyledons</taxon>
        <taxon>Gunneridae</taxon>
        <taxon>Pentapetalae</taxon>
        <taxon>rosids</taxon>
        <taxon>fabids</taxon>
        <taxon>Fabales</taxon>
        <taxon>Fabaceae</taxon>
        <taxon>Papilionoideae</taxon>
        <taxon>50 kb inversion clade</taxon>
        <taxon>NPAAA clade</taxon>
        <taxon>indigoferoid/millettioid clade</taxon>
        <taxon>Phaseoleae</taxon>
        <taxon>Canavalia</taxon>
    </lineage>
</organism>